<evidence type="ECO:0008006" key="3">
    <source>
        <dbReference type="Google" id="ProtNLM"/>
    </source>
</evidence>
<evidence type="ECO:0000313" key="2">
    <source>
        <dbReference type="Proteomes" id="UP000616724"/>
    </source>
</evidence>
<dbReference type="Gene3D" id="2.160.20.80">
    <property type="entry name" value="E3 ubiquitin-protein ligase SopA"/>
    <property type="match status" value="1"/>
</dbReference>
<protein>
    <recommendedName>
        <fullName evidence="3">Pentapeptide repeat-containing protein</fullName>
    </recommendedName>
</protein>
<dbReference type="Proteomes" id="UP000616724">
    <property type="component" value="Unassembled WGS sequence"/>
</dbReference>
<proteinExistence type="predicted"/>
<accession>A0A8J3W5U1</accession>
<name>A0A8J3W5U1_9ACTN</name>
<dbReference type="PANTHER" id="PTHR14136:SF17">
    <property type="entry name" value="BTB_POZ DOMAIN-CONTAINING PROTEIN KCTD9"/>
    <property type="match status" value="1"/>
</dbReference>
<gene>
    <name evidence="1" type="ORF">Plo01_42530</name>
</gene>
<dbReference type="EMBL" id="BOOH01000035">
    <property type="protein sequence ID" value="GIH77824.1"/>
    <property type="molecule type" value="Genomic_DNA"/>
</dbReference>
<comment type="caution">
    <text evidence="1">The sequence shown here is derived from an EMBL/GenBank/DDBJ whole genome shotgun (WGS) entry which is preliminary data.</text>
</comment>
<dbReference type="Pfam" id="PF00805">
    <property type="entry name" value="Pentapeptide"/>
    <property type="match status" value="1"/>
</dbReference>
<sequence length="281" mass="30566">MSDERDHAAPSPEGSRPDLRADCERCFGLCCVAPAFTASSDFAIDKPAGKACPNLGEDFRCGIHRHLRQRGFTGCTVYDCFGAGQKISQITFGGVDWRRAPGTAGRMFEVFPVMRNLHELLWYLTEALTLRPARPIHAEIRRARDEVERLTHDGPDALLKADVAAHRREAGELLQRASELARAGVRGKKKERRGADLIGAKLKGADLRGANLRGAYLLGADLRGADLRTADLLGADLRGADLRGADLTESLFLIQSQLDAAKGDATTKLPPSLTHPAHWPA</sequence>
<dbReference type="InterPro" id="IPR051082">
    <property type="entry name" value="Pentapeptide-BTB/POZ_domain"/>
</dbReference>
<reference evidence="1 2" key="1">
    <citation type="submission" date="2021-01" db="EMBL/GenBank/DDBJ databases">
        <title>Whole genome shotgun sequence of Planobispora longispora NBRC 13918.</title>
        <authorList>
            <person name="Komaki H."/>
            <person name="Tamura T."/>
        </authorList>
    </citation>
    <scope>NUCLEOTIDE SEQUENCE [LARGE SCALE GENOMIC DNA]</scope>
    <source>
        <strain evidence="1 2">NBRC 13918</strain>
    </source>
</reference>
<dbReference type="SUPFAM" id="SSF141571">
    <property type="entry name" value="Pentapeptide repeat-like"/>
    <property type="match status" value="1"/>
</dbReference>
<dbReference type="AlphaFoldDB" id="A0A8J3W5U1"/>
<keyword evidence="2" id="KW-1185">Reference proteome</keyword>
<dbReference type="PANTHER" id="PTHR14136">
    <property type="entry name" value="BTB_POZ DOMAIN-CONTAINING PROTEIN KCTD9"/>
    <property type="match status" value="1"/>
</dbReference>
<dbReference type="InterPro" id="IPR001646">
    <property type="entry name" value="5peptide_repeat"/>
</dbReference>
<dbReference type="RefSeq" id="WP_239316759.1">
    <property type="nucleotide sequence ID" value="NZ_BOOH01000035.1"/>
</dbReference>
<organism evidence="1 2">
    <name type="scientific">Planobispora longispora</name>
    <dbReference type="NCBI Taxonomy" id="28887"/>
    <lineage>
        <taxon>Bacteria</taxon>
        <taxon>Bacillati</taxon>
        <taxon>Actinomycetota</taxon>
        <taxon>Actinomycetes</taxon>
        <taxon>Streptosporangiales</taxon>
        <taxon>Streptosporangiaceae</taxon>
        <taxon>Planobispora</taxon>
    </lineage>
</organism>
<evidence type="ECO:0000313" key="1">
    <source>
        <dbReference type="EMBL" id="GIH77824.1"/>
    </source>
</evidence>